<dbReference type="InterPro" id="IPR039421">
    <property type="entry name" value="Type_1_exporter"/>
</dbReference>
<feature type="transmembrane region" description="Helical" evidence="9">
    <location>
        <begin position="184"/>
        <end position="202"/>
    </location>
</feature>
<dbReference type="SMART" id="SM00382">
    <property type="entry name" value="AAA"/>
    <property type="match status" value="1"/>
</dbReference>
<evidence type="ECO:0000256" key="3">
    <source>
        <dbReference type="ARBA" id="ARBA00022475"/>
    </source>
</evidence>
<keyword evidence="3" id="KW-1003">Cell membrane</keyword>
<dbReference type="PROSITE" id="PS50929">
    <property type="entry name" value="ABC_TM1F"/>
    <property type="match status" value="1"/>
</dbReference>
<feature type="transmembrane region" description="Helical" evidence="9">
    <location>
        <begin position="76"/>
        <end position="95"/>
    </location>
</feature>
<proteinExistence type="predicted"/>
<dbReference type="AlphaFoldDB" id="A0AAE9XNJ7"/>
<evidence type="ECO:0000256" key="5">
    <source>
        <dbReference type="ARBA" id="ARBA00022741"/>
    </source>
</evidence>
<evidence type="ECO:0000256" key="2">
    <source>
        <dbReference type="ARBA" id="ARBA00022448"/>
    </source>
</evidence>
<evidence type="ECO:0000256" key="8">
    <source>
        <dbReference type="ARBA" id="ARBA00023136"/>
    </source>
</evidence>
<reference evidence="12" key="1">
    <citation type="submission" date="2023-01" db="EMBL/GenBank/DDBJ databases">
        <title>Oxazolidinone resistance genes in florfenicol resistant enterococci from beef cattle and veal calves at slaughter.</title>
        <authorList>
            <person name="Biggel M."/>
        </authorList>
    </citation>
    <scope>NUCLEOTIDE SEQUENCE</scope>
    <source>
        <strain evidence="12">K79-1</strain>
    </source>
</reference>
<feature type="domain" description="ABC transporter" evidence="10">
    <location>
        <begin position="360"/>
        <end position="594"/>
    </location>
</feature>
<keyword evidence="4 9" id="KW-0812">Transmembrane</keyword>
<dbReference type="PROSITE" id="PS00211">
    <property type="entry name" value="ABC_TRANSPORTER_1"/>
    <property type="match status" value="1"/>
</dbReference>
<dbReference type="Pfam" id="PF00664">
    <property type="entry name" value="ABC_membrane"/>
    <property type="match status" value="1"/>
</dbReference>
<accession>A0AAE9XNJ7</accession>
<dbReference type="InterPro" id="IPR003593">
    <property type="entry name" value="AAA+_ATPase"/>
</dbReference>
<dbReference type="RefSeq" id="WP_271736497.1">
    <property type="nucleotide sequence ID" value="NZ_CP116590.1"/>
</dbReference>
<name>A0AAE9XNJ7_9LACT</name>
<dbReference type="FunFam" id="1.20.1560.10:FF:000011">
    <property type="entry name" value="Multidrug ABC transporter ATP-binding protein"/>
    <property type="match status" value="1"/>
</dbReference>
<feature type="transmembrane region" description="Helical" evidence="9">
    <location>
        <begin position="159"/>
        <end position="178"/>
    </location>
</feature>
<dbReference type="FunFam" id="3.40.50.300:FF:000287">
    <property type="entry name" value="Multidrug ABC transporter ATP-binding protein"/>
    <property type="match status" value="1"/>
</dbReference>
<sequence>MANTEIEKREIPTKEILGNLWRYIKPYKSQFFLAMFATVWMNIAGVLEPIVLGLAITELTSNVVDLMNQVPGAGINYDYVGYIALLYFIRGCFFWSGQYLGQYWLTNVVQNAIYDLRNDVAKKANNMPVSYFDSHPTGDVLSRMTNDIDSITNALQQSFIQFVNAILGISFAVISMFIIQWHLALIIVTTIPLSFLFAKLIINQSQSAFQNQANALGNLFGYTQEQLSGFTEIKVYSRQEESVAEFERRNQQLRDYGFRASFLSSLMMPLLNTVSNLGYVATAIAGGLYTLAGKLTVGNLQALVQYVMQITQPIQMLTQLSGVLQSALAAAHRVFDFLDEENEIQEEVTGHLPAKVTGAVEFDHVRFGYDPEKPLMQDISFKVEPGQTVAIVGPTGAGKTTLINLLMRFYDVDAGAIKIDGVPTKSMTRGELRKHFGMVLQDAWLYTDTVLENIRFGKLDANDYEVQEAAEVANVDHFINTLPGGYEMEINEEANNISLGQKQLMTIARAVIADPDILILDEATSSVDTRLEKLIQEAMNKIMEGRTSFVIAHRLSTIRDADLILVMQQGNITEHGTHDELMAADGFYADLYNSQFSEETPMDVSMGYS</sequence>
<evidence type="ECO:0000256" key="1">
    <source>
        <dbReference type="ARBA" id="ARBA00004651"/>
    </source>
</evidence>
<dbReference type="InterPro" id="IPR017871">
    <property type="entry name" value="ABC_transporter-like_CS"/>
</dbReference>
<comment type="subcellular location">
    <subcellularLocation>
        <location evidence="1">Cell membrane</location>
        <topology evidence="1">Multi-pass membrane protein</topology>
    </subcellularLocation>
</comment>
<dbReference type="InterPro" id="IPR011527">
    <property type="entry name" value="ABC1_TM_dom"/>
</dbReference>
<evidence type="ECO:0000256" key="9">
    <source>
        <dbReference type="SAM" id="Phobius"/>
    </source>
</evidence>
<dbReference type="Pfam" id="PF00005">
    <property type="entry name" value="ABC_tran"/>
    <property type="match status" value="1"/>
</dbReference>
<dbReference type="CDD" id="cd03254">
    <property type="entry name" value="ABCC_Glucan_exporter_like"/>
    <property type="match status" value="1"/>
</dbReference>
<keyword evidence="2" id="KW-0813">Transport</keyword>
<evidence type="ECO:0000256" key="4">
    <source>
        <dbReference type="ARBA" id="ARBA00022692"/>
    </source>
</evidence>
<dbReference type="GO" id="GO:0016887">
    <property type="term" value="F:ATP hydrolysis activity"/>
    <property type="evidence" value="ECO:0007669"/>
    <property type="project" value="InterPro"/>
</dbReference>
<dbReference type="SUPFAM" id="SSF52540">
    <property type="entry name" value="P-loop containing nucleoside triphosphate hydrolases"/>
    <property type="match status" value="1"/>
</dbReference>
<dbReference type="GO" id="GO:0005524">
    <property type="term" value="F:ATP binding"/>
    <property type="evidence" value="ECO:0007669"/>
    <property type="project" value="UniProtKB-KW"/>
</dbReference>
<evidence type="ECO:0000259" key="11">
    <source>
        <dbReference type="PROSITE" id="PS50929"/>
    </source>
</evidence>
<keyword evidence="6 12" id="KW-0067">ATP-binding</keyword>
<protein>
    <submittedName>
        <fullName evidence="12">ABC transporter ATP-binding protein</fullName>
    </submittedName>
</protein>
<feature type="domain" description="ABC transmembrane type-1" evidence="11">
    <location>
        <begin position="32"/>
        <end position="326"/>
    </location>
</feature>
<dbReference type="InterPro" id="IPR003439">
    <property type="entry name" value="ABC_transporter-like_ATP-bd"/>
</dbReference>
<keyword evidence="8 9" id="KW-0472">Membrane</keyword>
<dbReference type="PROSITE" id="PS50893">
    <property type="entry name" value="ABC_TRANSPORTER_2"/>
    <property type="match status" value="1"/>
</dbReference>
<organism evidence="12 13">
    <name type="scientific">Aerococcus urinaeequi</name>
    <dbReference type="NCBI Taxonomy" id="51665"/>
    <lineage>
        <taxon>Bacteria</taxon>
        <taxon>Bacillati</taxon>
        <taxon>Bacillota</taxon>
        <taxon>Bacilli</taxon>
        <taxon>Lactobacillales</taxon>
        <taxon>Aerococcaceae</taxon>
        <taxon>Aerococcus</taxon>
    </lineage>
</organism>
<dbReference type="Proteomes" id="UP001179483">
    <property type="component" value="Chromosome"/>
</dbReference>
<dbReference type="InterPro" id="IPR036640">
    <property type="entry name" value="ABC1_TM_sf"/>
</dbReference>
<evidence type="ECO:0000256" key="6">
    <source>
        <dbReference type="ARBA" id="ARBA00022840"/>
    </source>
</evidence>
<dbReference type="InterPro" id="IPR027417">
    <property type="entry name" value="P-loop_NTPase"/>
</dbReference>
<dbReference type="CDD" id="cd18547">
    <property type="entry name" value="ABC_6TM_Tm288_like"/>
    <property type="match status" value="1"/>
</dbReference>
<dbReference type="PANTHER" id="PTHR43394:SF1">
    <property type="entry name" value="ATP-BINDING CASSETTE SUB-FAMILY B MEMBER 10, MITOCHONDRIAL"/>
    <property type="match status" value="1"/>
</dbReference>
<evidence type="ECO:0000259" key="10">
    <source>
        <dbReference type="PROSITE" id="PS50893"/>
    </source>
</evidence>
<evidence type="ECO:0000256" key="7">
    <source>
        <dbReference type="ARBA" id="ARBA00022989"/>
    </source>
</evidence>
<keyword evidence="5" id="KW-0547">Nucleotide-binding</keyword>
<dbReference type="Gene3D" id="3.40.50.300">
    <property type="entry name" value="P-loop containing nucleotide triphosphate hydrolases"/>
    <property type="match status" value="1"/>
</dbReference>
<dbReference type="PANTHER" id="PTHR43394">
    <property type="entry name" value="ATP-DEPENDENT PERMEASE MDL1, MITOCHONDRIAL"/>
    <property type="match status" value="1"/>
</dbReference>
<gene>
    <name evidence="12" type="ORF">PML80_03865</name>
</gene>
<evidence type="ECO:0000313" key="13">
    <source>
        <dbReference type="Proteomes" id="UP001179483"/>
    </source>
</evidence>
<keyword evidence="7 9" id="KW-1133">Transmembrane helix</keyword>
<dbReference type="GO" id="GO:0015421">
    <property type="term" value="F:ABC-type oligopeptide transporter activity"/>
    <property type="evidence" value="ECO:0007669"/>
    <property type="project" value="TreeGrafter"/>
</dbReference>
<dbReference type="EMBL" id="CP116590">
    <property type="protein sequence ID" value="WCG38470.1"/>
    <property type="molecule type" value="Genomic_DNA"/>
</dbReference>
<feature type="transmembrane region" description="Helical" evidence="9">
    <location>
        <begin position="31"/>
        <end position="56"/>
    </location>
</feature>
<dbReference type="SUPFAM" id="SSF90123">
    <property type="entry name" value="ABC transporter transmembrane region"/>
    <property type="match status" value="1"/>
</dbReference>
<dbReference type="GO" id="GO:0005886">
    <property type="term" value="C:plasma membrane"/>
    <property type="evidence" value="ECO:0007669"/>
    <property type="project" value="UniProtKB-SubCell"/>
</dbReference>
<evidence type="ECO:0000313" key="12">
    <source>
        <dbReference type="EMBL" id="WCG38470.1"/>
    </source>
</evidence>
<dbReference type="Gene3D" id="1.20.1560.10">
    <property type="entry name" value="ABC transporter type 1, transmembrane domain"/>
    <property type="match status" value="1"/>
</dbReference>